<dbReference type="EMBL" id="LLVT01000001">
    <property type="protein sequence ID" value="KSW13603.1"/>
    <property type="molecule type" value="Genomic_DNA"/>
</dbReference>
<name>A0A0V8RZV8_9ACTO</name>
<organism evidence="3 4">
    <name type="scientific">Schaalia odontolytica</name>
    <dbReference type="NCBI Taxonomy" id="1660"/>
    <lineage>
        <taxon>Bacteria</taxon>
        <taxon>Bacillati</taxon>
        <taxon>Actinomycetota</taxon>
        <taxon>Actinomycetes</taxon>
        <taxon>Actinomycetales</taxon>
        <taxon>Actinomycetaceae</taxon>
        <taxon>Schaalia</taxon>
    </lineage>
</organism>
<dbReference type="AlphaFoldDB" id="A0A0V8RZV8"/>
<comment type="caution">
    <text evidence="3">The sequence shown here is derived from an EMBL/GenBank/DDBJ whole genome shotgun (WGS) entry which is preliminary data.</text>
</comment>
<evidence type="ECO:0000313" key="3">
    <source>
        <dbReference type="EMBL" id="KSW13603.1"/>
    </source>
</evidence>
<dbReference type="Pfam" id="PF02065">
    <property type="entry name" value="Melibiase"/>
    <property type="match status" value="1"/>
</dbReference>
<reference evidence="3 4" key="1">
    <citation type="submission" date="2015-10" db="EMBL/GenBank/DDBJ databases">
        <title>Draft Genome of Actinomyces odontolyticus subsp. actinosynbacter strain XH001.</title>
        <authorList>
            <person name="Mclean J.S."/>
            <person name="He X."/>
        </authorList>
    </citation>
    <scope>NUCLEOTIDE SEQUENCE [LARGE SCALE GENOMIC DNA]</scope>
    <source>
        <strain evidence="3 4">XH001</strain>
    </source>
</reference>
<sequence>MERLTIPLPTGVACASPDATLVERGEGYALIRSSRLAILHGCANGQFYRSGHNSWSPSGWNDLAGAPLRIPTDERRATADDPTADDTVRHHGSWMGAVVDGTDGDGVLVGALEGGHPRVRADEDHLAAFDETRPALWLLAWGSEASIFAAYVRCLSERERTPGRAPRVWCSWYSYYEKVSWDVLESQLPGLAQLGFDTLQIDDGWQKGVGDWRANAKFGEDLAARAADIAALGVTPGVWVAPFIARPGTPFLSEHPEAFVHTPSGELAIAGYNWGGPYYALDTTHPLAQEYLRDLAHSLVDAGIGYVKADFVNAAAIDGVRHDDQVTGDDAYVIGSRLLRQGLGEDVYLLGSGALIIPSIGIYDGIRVGCDVAPIWKNYATEDRSDAEARNAFMTSVARLWLRPLIDCDPDVVFFRHMKNLLGDREISWLQDVAAVAGFKSSSDPLEWLTDQERSEAAQWLARREAVEVVGRTRFRLDGREVDFAPGLEEPEHCYPVS</sequence>
<dbReference type="PANTHER" id="PTHR43053">
    <property type="entry name" value="GLYCOSIDASE FAMILY 31"/>
    <property type="match status" value="1"/>
</dbReference>
<dbReference type="OrthoDB" id="9758822at2"/>
<evidence type="ECO:0000256" key="2">
    <source>
        <dbReference type="ARBA" id="ARBA00023295"/>
    </source>
</evidence>
<dbReference type="GO" id="GO:0016052">
    <property type="term" value="P:carbohydrate catabolic process"/>
    <property type="evidence" value="ECO:0007669"/>
    <property type="project" value="InterPro"/>
</dbReference>
<gene>
    <name evidence="3" type="ORF">APY09_04505</name>
</gene>
<dbReference type="RefSeq" id="WP_060566349.1">
    <property type="nucleotide sequence ID" value="NZ_CP040006.1"/>
</dbReference>
<dbReference type="Gene3D" id="3.20.20.70">
    <property type="entry name" value="Aldolase class I"/>
    <property type="match status" value="1"/>
</dbReference>
<dbReference type="CDD" id="cd14791">
    <property type="entry name" value="GH36"/>
    <property type="match status" value="1"/>
</dbReference>
<accession>A0A0V8RZV8</accession>
<dbReference type="InterPro" id="IPR050985">
    <property type="entry name" value="Alpha-glycosidase_related"/>
</dbReference>
<evidence type="ECO:0000256" key="1">
    <source>
        <dbReference type="ARBA" id="ARBA00022801"/>
    </source>
</evidence>
<dbReference type="InterPro" id="IPR013785">
    <property type="entry name" value="Aldolase_TIM"/>
</dbReference>
<dbReference type="PANTHER" id="PTHR43053:SF3">
    <property type="entry name" value="ALPHA-GALACTOSIDASE C-RELATED"/>
    <property type="match status" value="1"/>
</dbReference>
<keyword evidence="2" id="KW-0326">Glycosidase</keyword>
<dbReference type="InterPro" id="IPR017853">
    <property type="entry name" value="GH"/>
</dbReference>
<proteinExistence type="predicted"/>
<dbReference type="InterPro" id="IPR002252">
    <property type="entry name" value="Glyco_hydro_36"/>
</dbReference>
<dbReference type="Proteomes" id="UP000054686">
    <property type="component" value="Unassembled WGS sequence"/>
</dbReference>
<evidence type="ECO:0000313" key="4">
    <source>
        <dbReference type="Proteomes" id="UP000054686"/>
    </source>
</evidence>
<dbReference type="SUPFAM" id="SSF51445">
    <property type="entry name" value="(Trans)glycosidases"/>
    <property type="match status" value="1"/>
</dbReference>
<protein>
    <submittedName>
        <fullName evidence="3">Alpha-galactosidase</fullName>
    </submittedName>
</protein>
<dbReference type="GO" id="GO:0004557">
    <property type="term" value="F:alpha-galactosidase activity"/>
    <property type="evidence" value="ECO:0007669"/>
    <property type="project" value="InterPro"/>
</dbReference>
<keyword evidence="1" id="KW-0378">Hydrolase</keyword>